<sequence length="50" mass="5934">MQAFFTSLNWRIHWLYNIAIELWLVLFSHTDQSAGFTFEHVVFVAFGKLT</sequence>
<dbReference type="Proteomes" id="UP000248729">
    <property type="component" value="Unassembled WGS sequence"/>
</dbReference>
<reference evidence="1 2" key="1">
    <citation type="submission" date="2018-06" db="EMBL/GenBank/DDBJ databases">
        <title>Freshwater and sediment microbial communities from various areas in North America, analyzing microbe dynamics in response to fracking.</title>
        <authorList>
            <person name="Lamendella R."/>
        </authorList>
    </citation>
    <scope>NUCLEOTIDE SEQUENCE [LARGE SCALE GENOMIC DNA]</scope>
    <source>
        <strain evidence="1 2">99A</strain>
    </source>
</reference>
<proteinExistence type="predicted"/>
<gene>
    <name evidence="1" type="ORF">DET48_10311</name>
</gene>
<comment type="caution">
    <text evidence="1">The sequence shown here is derived from an EMBL/GenBank/DDBJ whole genome shotgun (WGS) entry which is preliminary data.</text>
</comment>
<accession>A0A329ECL4</accession>
<evidence type="ECO:0000313" key="1">
    <source>
        <dbReference type="EMBL" id="RAS67725.1"/>
    </source>
</evidence>
<protein>
    <submittedName>
        <fullName evidence="1">Uncharacterized protein</fullName>
    </submittedName>
</protein>
<name>A0A329ECL4_VIBDI</name>
<evidence type="ECO:0000313" key="2">
    <source>
        <dbReference type="Proteomes" id="UP000248729"/>
    </source>
</evidence>
<dbReference type="EMBL" id="QLTR01000003">
    <property type="protein sequence ID" value="RAS67725.1"/>
    <property type="molecule type" value="Genomic_DNA"/>
</dbReference>
<organism evidence="1 2">
    <name type="scientific">Vibrio diazotrophicus</name>
    <dbReference type="NCBI Taxonomy" id="685"/>
    <lineage>
        <taxon>Bacteria</taxon>
        <taxon>Pseudomonadati</taxon>
        <taxon>Pseudomonadota</taxon>
        <taxon>Gammaproteobacteria</taxon>
        <taxon>Vibrionales</taxon>
        <taxon>Vibrionaceae</taxon>
        <taxon>Vibrio</taxon>
    </lineage>
</organism>
<dbReference type="AlphaFoldDB" id="A0A329ECL4"/>